<evidence type="ECO:0000256" key="11">
    <source>
        <dbReference type="SAM" id="Phobius"/>
    </source>
</evidence>
<dbReference type="Gene3D" id="3.40.50.300">
    <property type="entry name" value="P-loop containing nucleotide triphosphate hydrolases"/>
    <property type="match status" value="1"/>
</dbReference>
<keyword evidence="4 11" id="KW-0812">Transmembrane</keyword>
<dbReference type="Proteomes" id="UP000501466">
    <property type="component" value="Chromosome"/>
</dbReference>
<protein>
    <submittedName>
        <fullName evidence="14">Lipid A export ATP-binding/permease protein MsbA</fullName>
    </submittedName>
</protein>
<feature type="domain" description="ABC transporter" evidence="12">
    <location>
        <begin position="342"/>
        <end position="577"/>
    </location>
</feature>
<evidence type="ECO:0000313" key="14">
    <source>
        <dbReference type="EMBL" id="BBP44034.1"/>
    </source>
</evidence>
<feature type="transmembrane region" description="Helical" evidence="11">
    <location>
        <begin position="248"/>
        <end position="272"/>
    </location>
</feature>
<dbReference type="SUPFAM" id="SSF90123">
    <property type="entry name" value="ABC transporter transmembrane region"/>
    <property type="match status" value="1"/>
</dbReference>
<keyword evidence="5" id="KW-0547">Nucleotide-binding</keyword>
<dbReference type="InterPro" id="IPR003439">
    <property type="entry name" value="ABC_transporter-like_ATP-bd"/>
</dbReference>
<keyword evidence="6 14" id="KW-0067">ATP-binding</keyword>
<feature type="transmembrane region" description="Helical" evidence="11">
    <location>
        <begin position="167"/>
        <end position="186"/>
    </location>
</feature>
<keyword evidence="10 11" id="KW-0472">Membrane</keyword>
<evidence type="ECO:0000256" key="6">
    <source>
        <dbReference type="ARBA" id="ARBA00022840"/>
    </source>
</evidence>
<feature type="domain" description="ABC transmembrane type-1" evidence="13">
    <location>
        <begin position="29"/>
        <end position="310"/>
    </location>
</feature>
<keyword evidence="15" id="KW-1185">Reference proteome</keyword>
<gene>
    <name evidence="14" type="primary">msbA</name>
    <name evidence="14" type="ORF">THMIRHAT_17800</name>
</gene>
<comment type="subcellular location">
    <subcellularLocation>
        <location evidence="1">Cell membrane</location>
        <topology evidence="1">Multi-pass membrane protein</topology>
    </subcellularLocation>
</comment>
<dbReference type="EMBL" id="AP021888">
    <property type="protein sequence ID" value="BBP44034.1"/>
    <property type="molecule type" value="Genomic_DNA"/>
</dbReference>
<dbReference type="AlphaFoldDB" id="A0A6F8PPR4"/>
<feature type="transmembrane region" description="Helical" evidence="11">
    <location>
        <begin position="142"/>
        <end position="161"/>
    </location>
</feature>
<dbReference type="Pfam" id="PF00664">
    <property type="entry name" value="ABC_membrane"/>
    <property type="match status" value="1"/>
</dbReference>
<dbReference type="Gene3D" id="1.20.1560.10">
    <property type="entry name" value="ABC transporter type 1, transmembrane domain"/>
    <property type="match status" value="1"/>
</dbReference>
<dbReference type="NCBIfam" id="TIGR02203">
    <property type="entry name" value="MsbA_lipidA"/>
    <property type="match status" value="1"/>
</dbReference>
<keyword evidence="2" id="KW-0813">Transport</keyword>
<dbReference type="PROSITE" id="PS50929">
    <property type="entry name" value="ABC_TM1F"/>
    <property type="match status" value="1"/>
</dbReference>
<accession>A0A6F8PPR4</accession>
<evidence type="ECO:0000259" key="12">
    <source>
        <dbReference type="PROSITE" id="PS50893"/>
    </source>
</evidence>
<dbReference type="InterPro" id="IPR017871">
    <property type="entry name" value="ABC_transporter-like_CS"/>
</dbReference>
<keyword evidence="8 11" id="KW-1133">Transmembrane helix</keyword>
<proteinExistence type="predicted"/>
<evidence type="ECO:0000259" key="13">
    <source>
        <dbReference type="PROSITE" id="PS50929"/>
    </source>
</evidence>
<dbReference type="PROSITE" id="PS50893">
    <property type="entry name" value="ABC_TRANSPORTER_2"/>
    <property type="match status" value="1"/>
</dbReference>
<dbReference type="CDD" id="cd18552">
    <property type="entry name" value="ABC_6TM_MsbA_like"/>
    <property type="match status" value="1"/>
</dbReference>
<sequence length="579" mass="64381">MSKTPNPSTQELYKRLLQYIKPYWKVVGLMLLALVITAAMEPLMPALLKPLIDDSMIKKDMDAIVQVPLLLMLVFLIKGLAEYFSKVLSEWVAYKAILDIRFDMFKKINSLPLETHHAYTTGKLMSKITYDVQQVGNTLSEAWVIVIRDILIILGLLGFLFYTSWQLTLLIVLVGPVIGFIIDRASKLMRGSSTEMQNSMGSMTQNLEESISAHKDIKIYGAESYEENKFYQVSDTLRKHTMAVIKVSAANVPLVQVLAAMALAGVLYAVSLMSADNLFTPGELIAFIVAAAMIFEPIRRLTNINETIQKGMAAAESIFELLDQPEEVDTGKIQLQDCKGKIEFKAMSFQYPQAEKQLIKELNLSFPAQKTTALVGESGSGKTTLANMLAGFYRPTDGQILLDEQPLDTYTLASLRQQIAYVSQDVVLFNDTVRANIAYGHSDFDDEKIVAAAKAAHAWEFIEKLPNGLDTLIGDKGSSLSGGQRQRLAIARAFLKNAPILILDEATSALDNQSEAMIQNALNLLRQNRTVIVIAHRLSTIESADHIVVMKNGQVIEQGTHKQLIQQQGHYQQLYQQGT</sequence>
<feature type="transmembrane region" description="Helical" evidence="11">
    <location>
        <begin position="278"/>
        <end position="295"/>
    </location>
</feature>
<dbReference type="InterPro" id="IPR039421">
    <property type="entry name" value="Type_1_exporter"/>
</dbReference>
<dbReference type="RefSeq" id="WP_173291789.1">
    <property type="nucleotide sequence ID" value="NZ_AP021888.1"/>
</dbReference>
<evidence type="ECO:0000256" key="3">
    <source>
        <dbReference type="ARBA" id="ARBA00022475"/>
    </source>
</evidence>
<dbReference type="GO" id="GO:0016887">
    <property type="term" value="F:ATP hydrolysis activity"/>
    <property type="evidence" value="ECO:0007669"/>
    <property type="project" value="InterPro"/>
</dbReference>
<evidence type="ECO:0000256" key="1">
    <source>
        <dbReference type="ARBA" id="ARBA00004651"/>
    </source>
</evidence>
<dbReference type="KEGG" id="tzo:THMIRHAT_17800"/>
<dbReference type="PROSITE" id="PS00211">
    <property type="entry name" value="ABC_TRANSPORTER_1"/>
    <property type="match status" value="1"/>
</dbReference>
<keyword evidence="3" id="KW-1003">Cell membrane</keyword>
<evidence type="ECO:0000256" key="9">
    <source>
        <dbReference type="ARBA" id="ARBA00023055"/>
    </source>
</evidence>
<dbReference type="GO" id="GO:0015421">
    <property type="term" value="F:ABC-type oligopeptide transporter activity"/>
    <property type="evidence" value="ECO:0007669"/>
    <property type="project" value="TreeGrafter"/>
</dbReference>
<evidence type="ECO:0000313" key="15">
    <source>
        <dbReference type="Proteomes" id="UP000501466"/>
    </source>
</evidence>
<evidence type="ECO:0000256" key="2">
    <source>
        <dbReference type="ARBA" id="ARBA00022448"/>
    </source>
</evidence>
<keyword evidence="9" id="KW-0445">Lipid transport</keyword>
<dbReference type="PANTHER" id="PTHR43394:SF1">
    <property type="entry name" value="ATP-BINDING CASSETTE SUB-FAMILY B MEMBER 10, MITOCHONDRIAL"/>
    <property type="match status" value="1"/>
</dbReference>
<evidence type="ECO:0000256" key="10">
    <source>
        <dbReference type="ARBA" id="ARBA00023136"/>
    </source>
</evidence>
<evidence type="ECO:0000256" key="8">
    <source>
        <dbReference type="ARBA" id="ARBA00022989"/>
    </source>
</evidence>
<dbReference type="SMART" id="SM00382">
    <property type="entry name" value="AAA"/>
    <property type="match status" value="1"/>
</dbReference>
<feature type="transmembrane region" description="Helical" evidence="11">
    <location>
        <begin position="23"/>
        <end position="43"/>
    </location>
</feature>
<dbReference type="FunFam" id="3.40.50.300:FF:000140">
    <property type="entry name" value="Lipid A export ATP-binding/permease protein MsbA"/>
    <property type="match status" value="1"/>
</dbReference>
<organism evidence="14 15">
    <name type="scientific">Thiosulfativibrio zosterae</name>
    <dbReference type="NCBI Taxonomy" id="2675053"/>
    <lineage>
        <taxon>Bacteria</taxon>
        <taxon>Pseudomonadati</taxon>
        <taxon>Pseudomonadota</taxon>
        <taxon>Gammaproteobacteria</taxon>
        <taxon>Thiotrichales</taxon>
        <taxon>Piscirickettsiaceae</taxon>
        <taxon>Thiosulfativibrio</taxon>
    </lineage>
</organism>
<evidence type="ECO:0000256" key="7">
    <source>
        <dbReference type="ARBA" id="ARBA00022967"/>
    </source>
</evidence>
<dbReference type="GO" id="GO:0034040">
    <property type="term" value="F:ATPase-coupled lipid transmembrane transporter activity"/>
    <property type="evidence" value="ECO:0007669"/>
    <property type="project" value="InterPro"/>
</dbReference>
<reference evidence="15" key="1">
    <citation type="submission" date="2019-11" db="EMBL/GenBank/DDBJ databases">
        <title>Isolation and characterization of two novel species in the genus Thiomicrorhabdus.</title>
        <authorList>
            <person name="Mochizuki J."/>
            <person name="Kojima H."/>
            <person name="Fukui M."/>
        </authorList>
    </citation>
    <scope>NUCLEOTIDE SEQUENCE [LARGE SCALE GENOMIC DNA]</scope>
    <source>
        <strain evidence="15">AkT22</strain>
    </source>
</reference>
<dbReference type="GO" id="GO:0005886">
    <property type="term" value="C:plasma membrane"/>
    <property type="evidence" value="ECO:0007669"/>
    <property type="project" value="UniProtKB-SubCell"/>
</dbReference>
<dbReference type="InterPro" id="IPR027417">
    <property type="entry name" value="P-loop_NTPase"/>
</dbReference>
<dbReference type="InterPro" id="IPR011917">
    <property type="entry name" value="ABC_transpr_lipidA"/>
</dbReference>
<keyword evidence="7" id="KW-1278">Translocase</keyword>
<evidence type="ECO:0000256" key="4">
    <source>
        <dbReference type="ARBA" id="ARBA00022692"/>
    </source>
</evidence>
<dbReference type="GO" id="GO:0005524">
    <property type="term" value="F:ATP binding"/>
    <property type="evidence" value="ECO:0007669"/>
    <property type="project" value="UniProtKB-KW"/>
</dbReference>
<feature type="transmembrane region" description="Helical" evidence="11">
    <location>
        <begin position="63"/>
        <end position="81"/>
    </location>
</feature>
<dbReference type="InterPro" id="IPR011527">
    <property type="entry name" value="ABC1_TM_dom"/>
</dbReference>
<dbReference type="PANTHER" id="PTHR43394">
    <property type="entry name" value="ATP-DEPENDENT PERMEASE MDL1, MITOCHONDRIAL"/>
    <property type="match status" value="1"/>
</dbReference>
<dbReference type="InterPro" id="IPR003593">
    <property type="entry name" value="AAA+_ATPase"/>
</dbReference>
<name>A0A6F8PPR4_9GAMM</name>
<dbReference type="SUPFAM" id="SSF52540">
    <property type="entry name" value="P-loop containing nucleoside triphosphate hydrolases"/>
    <property type="match status" value="1"/>
</dbReference>
<dbReference type="Pfam" id="PF00005">
    <property type="entry name" value="ABC_tran"/>
    <property type="match status" value="1"/>
</dbReference>
<dbReference type="InterPro" id="IPR036640">
    <property type="entry name" value="ABC1_TM_sf"/>
</dbReference>
<evidence type="ECO:0000256" key="5">
    <source>
        <dbReference type="ARBA" id="ARBA00022741"/>
    </source>
</evidence>